<evidence type="ECO:0000256" key="1">
    <source>
        <dbReference type="ARBA" id="ARBA00001946"/>
    </source>
</evidence>
<evidence type="ECO:0000313" key="14">
    <source>
        <dbReference type="EMBL" id="HGH60418.1"/>
    </source>
</evidence>
<keyword evidence="9 12" id="KW-0324">Glycolysis</keyword>
<dbReference type="PIRSF" id="PIRSF000534">
    <property type="entry name" value="PPi_PFK_TP0108"/>
    <property type="match status" value="1"/>
</dbReference>
<dbReference type="EMBL" id="DTGT01000119">
    <property type="protein sequence ID" value="HGH60418.1"/>
    <property type="molecule type" value="Genomic_DNA"/>
</dbReference>
<dbReference type="GO" id="GO:0006002">
    <property type="term" value="P:fructose 6-phosphate metabolic process"/>
    <property type="evidence" value="ECO:0007669"/>
    <property type="project" value="InterPro"/>
</dbReference>
<comment type="function">
    <text evidence="2">Catalyzes the phosphorylation of D-fructose 6-phosphate, the first committing step of glycolysis. Uses inorganic phosphate (PPi) as phosphoryl donor instead of ATP like common ATP-dependent phosphofructokinases (ATP-PFKs), which renders the reaction reversible, and can thus function both in glycolysis and gluconeogenesis. Consistently, PPi-PFK can replace the enzymes of both the forward (ATP-PFK) and reverse (fructose-bisphosphatase (FBPase)) reactions.</text>
</comment>
<evidence type="ECO:0000256" key="11">
    <source>
        <dbReference type="ARBA" id="ARBA00048072"/>
    </source>
</evidence>
<dbReference type="GO" id="GO:0005737">
    <property type="term" value="C:cytoplasm"/>
    <property type="evidence" value="ECO:0007669"/>
    <property type="project" value="UniProtKB-SubCell"/>
</dbReference>
<keyword evidence="7 12" id="KW-0067">ATP-binding</keyword>
<dbReference type="InterPro" id="IPR022953">
    <property type="entry name" value="ATP_PFK"/>
</dbReference>
<comment type="function">
    <text evidence="12">Catalyzes the phosphorylation of D-fructose 6-phosphate to fructose 1,6-bisphosphate by ATP, the first committing step of glycolysis.</text>
</comment>
<dbReference type="GO" id="GO:0005524">
    <property type="term" value="F:ATP binding"/>
    <property type="evidence" value="ECO:0007669"/>
    <property type="project" value="UniProtKB-KW"/>
</dbReference>
<sequence length="431" mass="46387">MDTHIESLGEPRIDSPLKTVKFVDDSERILFDISAEKVCQEVSTGKEPVAFMRAGPRAKIFFDYSKLKCAIVTCGGLCPGLNNVIRSVVLTLYHSYGVKNVLGILYGLQGFIPRYGHPVMELTPAVVSEIDELGGTILSSSRGPQDIQEIVDALERMNVGILFAIGGDGTFRAAARISEEIRARGAKIGVIGIPKTIDNDINLLSRSFGFNTAVSMATKAIGAAHVEANGAPNGIGLVKLMGRTSGFIAASAALGKRYANFVLIPEADFDLEGPHGFLAALEERLARRKHAVIVVAEGAGQKYCSAQGADESGNPKLGDIGIFLKERILQYFHAKGIEINLKYIDPSYTIRSVPATADDSIFCGFLGQEAVHAGMAGKTNMVVGSLNDQFVYVPMTEIVKKRKHVDLEGNLWRSVLEATGQPSFLNEEKGA</sequence>
<comment type="pathway">
    <text evidence="12">Carbohydrate degradation; glycolysis; D-glyceraldehyde 3-phosphate and glycerone phosphate from D-glucose: step 3/4.</text>
</comment>
<comment type="similarity">
    <text evidence="12">Belongs to the phosphofructokinase type A (PFKA) family. PPi-dependent PFK group II subfamily. Atypical ATP-dependent clade 'X' sub-subfamily.</text>
</comment>
<feature type="binding site" evidence="12">
    <location>
        <position position="297"/>
    </location>
    <ligand>
        <name>substrate</name>
    </ligand>
</feature>
<name>A0A7C4AQX2_9BACT</name>
<evidence type="ECO:0000256" key="6">
    <source>
        <dbReference type="ARBA" id="ARBA00022777"/>
    </source>
</evidence>
<reference evidence="14" key="1">
    <citation type="journal article" date="2020" name="mSystems">
        <title>Genome- and Community-Level Interaction Insights into Carbon Utilization and Element Cycling Functions of Hydrothermarchaeota in Hydrothermal Sediment.</title>
        <authorList>
            <person name="Zhou Z."/>
            <person name="Liu Y."/>
            <person name="Xu W."/>
            <person name="Pan J."/>
            <person name="Luo Z.H."/>
            <person name="Li M."/>
        </authorList>
    </citation>
    <scope>NUCLEOTIDE SEQUENCE [LARGE SCALE GENOMIC DNA]</scope>
    <source>
        <strain evidence="14">SpSt-769</strain>
    </source>
</reference>
<dbReference type="InterPro" id="IPR000023">
    <property type="entry name" value="Phosphofructokinase_dom"/>
</dbReference>
<dbReference type="PANTHER" id="PTHR45770">
    <property type="entry name" value="ATP-DEPENDENT 6-PHOSPHOFRUCTOKINASE 1"/>
    <property type="match status" value="1"/>
</dbReference>
<evidence type="ECO:0000256" key="4">
    <source>
        <dbReference type="ARBA" id="ARBA00022723"/>
    </source>
</evidence>
<evidence type="ECO:0000256" key="12">
    <source>
        <dbReference type="HAMAP-Rule" id="MF_01981"/>
    </source>
</evidence>
<dbReference type="SUPFAM" id="SSF53784">
    <property type="entry name" value="Phosphofructokinase"/>
    <property type="match status" value="1"/>
</dbReference>
<keyword evidence="5 12" id="KW-0547">Nucleotide-binding</keyword>
<keyword evidence="3 12" id="KW-0808">Transferase</keyword>
<feature type="domain" description="Phosphofructokinase" evidence="13">
    <location>
        <begin position="68"/>
        <end position="373"/>
    </location>
</feature>
<dbReference type="HAMAP" id="MF_01981">
    <property type="entry name" value="Phosphofructokinase_II_X"/>
    <property type="match status" value="1"/>
</dbReference>
<dbReference type="GO" id="GO:0046872">
    <property type="term" value="F:metal ion binding"/>
    <property type="evidence" value="ECO:0007669"/>
    <property type="project" value="UniProtKB-KW"/>
</dbReference>
<dbReference type="AlphaFoldDB" id="A0A7C4AQX2"/>
<feature type="binding site" evidence="12">
    <location>
        <begin position="196"/>
        <end position="198"/>
    </location>
    <ligand>
        <name>substrate</name>
    </ligand>
</feature>
<evidence type="ECO:0000256" key="5">
    <source>
        <dbReference type="ARBA" id="ARBA00022741"/>
    </source>
</evidence>
<feature type="binding site" evidence="12">
    <location>
        <position position="168"/>
    </location>
    <ligand>
        <name>Mg(2+)</name>
        <dbReference type="ChEBI" id="CHEBI:18420"/>
        <note>catalytic</note>
    </ligand>
</feature>
<feature type="binding site" evidence="12">
    <location>
        <begin position="167"/>
        <end position="170"/>
    </location>
    <ligand>
        <name>ATP</name>
        <dbReference type="ChEBI" id="CHEBI:30616"/>
    </ligand>
</feature>
<evidence type="ECO:0000256" key="7">
    <source>
        <dbReference type="ARBA" id="ARBA00022840"/>
    </source>
</evidence>
<dbReference type="InterPro" id="IPR012004">
    <property type="entry name" value="PyroP-dep_PFK_TP0108"/>
</dbReference>
<organism evidence="14">
    <name type="scientific">Desulfomonile tiedjei</name>
    <dbReference type="NCBI Taxonomy" id="2358"/>
    <lineage>
        <taxon>Bacteria</taxon>
        <taxon>Pseudomonadati</taxon>
        <taxon>Thermodesulfobacteriota</taxon>
        <taxon>Desulfomonilia</taxon>
        <taxon>Desulfomonilales</taxon>
        <taxon>Desulfomonilaceae</taxon>
        <taxon>Desulfomonile</taxon>
    </lineage>
</organism>
<dbReference type="NCBIfam" id="NF005301">
    <property type="entry name" value="PRK06830.1"/>
    <property type="match status" value="1"/>
</dbReference>
<dbReference type="GO" id="GO:0003872">
    <property type="term" value="F:6-phosphofructokinase activity"/>
    <property type="evidence" value="ECO:0007669"/>
    <property type="project" value="UniProtKB-UniRule"/>
</dbReference>
<feature type="active site" description="Proton acceptor" evidence="12">
    <location>
        <position position="198"/>
    </location>
</feature>
<protein>
    <recommendedName>
        <fullName evidence="12">ATP-dependent 6-phosphofructokinase</fullName>
        <shortName evidence="12">ATP-PFK</shortName>
        <shortName evidence="12">Phosphofructokinase</shortName>
        <ecNumber evidence="12">2.7.1.11</ecNumber>
    </recommendedName>
    <alternativeName>
        <fullName evidence="12">Phosphohexokinase</fullName>
    </alternativeName>
</protein>
<dbReference type="UniPathway" id="UPA00109">
    <property type="reaction ID" value="UER00182"/>
</dbReference>
<feature type="binding site" evidence="12">
    <location>
        <position position="76"/>
    </location>
    <ligand>
        <name>ATP</name>
        <dbReference type="ChEBI" id="CHEBI:30616"/>
    </ligand>
</feature>
<dbReference type="InterPro" id="IPR035966">
    <property type="entry name" value="PKF_sf"/>
</dbReference>
<comment type="caution">
    <text evidence="14">The sequence shown here is derived from an EMBL/GenBank/DDBJ whole genome shotgun (WGS) entry which is preliminary data.</text>
</comment>
<evidence type="ECO:0000256" key="8">
    <source>
        <dbReference type="ARBA" id="ARBA00022842"/>
    </source>
</evidence>
<keyword evidence="6 12" id="KW-0418">Kinase</keyword>
<evidence type="ECO:0000259" key="13">
    <source>
        <dbReference type="Pfam" id="PF00365"/>
    </source>
</evidence>
<dbReference type="EC" id="2.7.1.11" evidence="12"/>
<dbReference type="InterPro" id="IPR050929">
    <property type="entry name" value="PFKA"/>
</dbReference>
<feature type="binding site" evidence="12">
    <location>
        <begin position="142"/>
        <end position="143"/>
    </location>
    <ligand>
        <name>ATP</name>
        <dbReference type="ChEBI" id="CHEBI:30616"/>
    </ligand>
</feature>
<keyword evidence="8 12" id="KW-0460">Magnesium</keyword>
<keyword evidence="4 12" id="KW-0479">Metal-binding</keyword>
<accession>A0A7C4AQX2</accession>
<dbReference type="Gene3D" id="3.40.50.450">
    <property type="match status" value="1"/>
</dbReference>
<feature type="binding site" evidence="12">
    <location>
        <begin position="241"/>
        <end position="243"/>
    </location>
    <ligand>
        <name>substrate</name>
    </ligand>
</feature>
<comment type="catalytic activity">
    <reaction evidence="11">
        <text>beta-D-fructose 6-phosphate + diphosphate = beta-D-fructose 1,6-bisphosphate + phosphate + H(+)</text>
        <dbReference type="Rhea" id="RHEA:13613"/>
        <dbReference type="ChEBI" id="CHEBI:15378"/>
        <dbReference type="ChEBI" id="CHEBI:32966"/>
        <dbReference type="ChEBI" id="CHEBI:33019"/>
        <dbReference type="ChEBI" id="CHEBI:43474"/>
        <dbReference type="ChEBI" id="CHEBI:57634"/>
        <dbReference type="EC" id="2.7.1.90"/>
    </reaction>
</comment>
<evidence type="ECO:0000256" key="9">
    <source>
        <dbReference type="ARBA" id="ARBA00023152"/>
    </source>
</evidence>
<dbReference type="FunFam" id="3.40.50.450:FF:000002">
    <property type="entry name" value="ATP-dependent 6-phosphofructokinase"/>
    <property type="match status" value="1"/>
</dbReference>
<dbReference type="PRINTS" id="PR00476">
    <property type="entry name" value="PHFRCTKINASE"/>
</dbReference>
<feature type="site" description="Important for substrate specificity; cannot use PPi as phosphoryl donor" evidence="12">
    <location>
        <position position="169"/>
    </location>
</feature>
<comment type="subcellular location">
    <subcellularLocation>
        <location evidence="12">Cytoplasm</location>
    </subcellularLocation>
</comment>
<gene>
    <name evidence="12" type="primary">pfkA</name>
    <name evidence="14" type="ORF">ENV54_03865</name>
</gene>
<comment type="cofactor">
    <cofactor evidence="1 12">
        <name>Mg(2+)</name>
        <dbReference type="ChEBI" id="CHEBI:18420"/>
    </cofactor>
</comment>
<dbReference type="GO" id="GO:0047334">
    <property type="term" value="F:diphosphate-fructose-6-phosphate 1-phosphotransferase activity"/>
    <property type="evidence" value="ECO:0007669"/>
    <property type="project" value="UniProtKB-EC"/>
</dbReference>
<evidence type="ECO:0000256" key="3">
    <source>
        <dbReference type="ARBA" id="ARBA00022679"/>
    </source>
</evidence>
<evidence type="ECO:0000256" key="2">
    <source>
        <dbReference type="ARBA" id="ARBA00003138"/>
    </source>
</evidence>
<comment type="subunit">
    <text evidence="12">Homodimer.</text>
</comment>
<proteinExistence type="inferred from homology"/>
<feature type="binding site" evidence="12">
    <location>
        <begin position="348"/>
        <end position="351"/>
    </location>
    <ligand>
        <name>substrate</name>
    </ligand>
</feature>
<dbReference type="Pfam" id="PF00365">
    <property type="entry name" value="PFK"/>
    <property type="match status" value="1"/>
</dbReference>
<comment type="catalytic activity">
    <reaction evidence="10 12">
        <text>beta-D-fructose 6-phosphate + ATP = beta-D-fructose 1,6-bisphosphate + ADP + H(+)</text>
        <dbReference type="Rhea" id="RHEA:16109"/>
        <dbReference type="ChEBI" id="CHEBI:15378"/>
        <dbReference type="ChEBI" id="CHEBI:30616"/>
        <dbReference type="ChEBI" id="CHEBI:32966"/>
        <dbReference type="ChEBI" id="CHEBI:57634"/>
        <dbReference type="ChEBI" id="CHEBI:456216"/>
        <dbReference type="EC" id="2.7.1.11"/>
    </reaction>
</comment>
<evidence type="ECO:0000256" key="10">
    <source>
        <dbReference type="ARBA" id="ARBA00048070"/>
    </source>
</evidence>
<keyword evidence="12" id="KW-0963">Cytoplasm</keyword>